<evidence type="ECO:0000313" key="4">
    <source>
        <dbReference type="Proteomes" id="UP000252167"/>
    </source>
</evidence>
<dbReference type="GO" id="GO:0043448">
    <property type="term" value="P:alkane catabolic process"/>
    <property type="evidence" value="ECO:0007669"/>
    <property type="project" value="TreeGrafter"/>
</dbReference>
<feature type="chain" id="PRO_5016842123" description="Lipoprotein with Yx(FWY)xxD motif" evidence="2">
    <location>
        <begin position="30"/>
        <end position="176"/>
    </location>
</feature>
<keyword evidence="4" id="KW-1185">Reference proteome</keyword>
<reference evidence="3 4" key="1">
    <citation type="submission" date="2018-01" db="EMBL/GenBank/DDBJ databases">
        <title>Glutamicibacter soli strain NHPC-3 Whole genome sequence and assembly.</title>
        <authorList>
            <person name="Choudhury P."/>
            <person name="Gupta D."/>
            <person name="Sengupta K."/>
            <person name="Jawed A."/>
            <person name="Sultana N."/>
            <person name="Saha P."/>
        </authorList>
    </citation>
    <scope>NUCLEOTIDE SEQUENCE [LARGE SCALE GENOMIC DNA]</scope>
    <source>
        <strain evidence="3 4">NHPC-3</strain>
    </source>
</reference>
<comment type="caution">
    <text evidence="3">The sequence shown here is derived from an EMBL/GenBank/DDBJ whole genome shotgun (WGS) entry which is preliminary data.</text>
</comment>
<dbReference type="InterPro" id="IPR005297">
    <property type="entry name" value="Lipoprotein_repeat"/>
</dbReference>
<evidence type="ECO:0008006" key="5">
    <source>
        <dbReference type="Google" id="ProtNLM"/>
    </source>
</evidence>
<proteinExistence type="predicted"/>
<dbReference type="PANTHER" id="PTHR39335">
    <property type="entry name" value="BLL4220 PROTEIN"/>
    <property type="match status" value="1"/>
</dbReference>
<dbReference type="RefSeq" id="WP_047118112.1">
    <property type="nucleotide sequence ID" value="NZ_POAF01000006.1"/>
</dbReference>
<sequence>MGKAFSKAAVLTAALTLVLAGCSGQNGSAQDNPGQGNSGTSNYGVPNTGSSPVPNLKQNGAILEMRQTELGSIATDQRGMSIYQFDEDTQNSGASSCTGGCLDLWPPVPSGPASLSDAKGITGKLGTITGADGKPQLTLNGWPMYYYVSDSKPGDTKGQAVSDVWWVVDSAGVPIH</sequence>
<dbReference type="PROSITE" id="PS51257">
    <property type="entry name" value="PROKAR_LIPOPROTEIN"/>
    <property type="match status" value="1"/>
</dbReference>
<dbReference type="PANTHER" id="PTHR39335:SF1">
    <property type="entry name" value="BLL4220 PROTEIN"/>
    <property type="match status" value="1"/>
</dbReference>
<evidence type="ECO:0000313" key="3">
    <source>
        <dbReference type="EMBL" id="RBM00034.1"/>
    </source>
</evidence>
<dbReference type="EMBL" id="POAF01000006">
    <property type="protein sequence ID" value="RBM00034.1"/>
    <property type="molecule type" value="Genomic_DNA"/>
</dbReference>
<protein>
    <recommendedName>
        <fullName evidence="5">Lipoprotein with Yx(FWY)xxD motif</fullName>
    </recommendedName>
</protein>
<dbReference type="AlphaFoldDB" id="A0A365YDE3"/>
<organism evidence="3 4">
    <name type="scientific">Glutamicibacter soli</name>
    <dbReference type="NCBI Taxonomy" id="453836"/>
    <lineage>
        <taxon>Bacteria</taxon>
        <taxon>Bacillati</taxon>
        <taxon>Actinomycetota</taxon>
        <taxon>Actinomycetes</taxon>
        <taxon>Micrococcales</taxon>
        <taxon>Micrococcaceae</taxon>
        <taxon>Glutamicibacter</taxon>
    </lineage>
</organism>
<gene>
    <name evidence="3" type="ORF">C1H84_12945</name>
</gene>
<dbReference type="Pfam" id="PF03640">
    <property type="entry name" value="Lipoprotein_15"/>
    <property type="match status" value="2"/>
</dbReference>
<accession>A0A365YDE3</accession>
<feature type="region of interest" description="Disordered" evidence="1">
    <location>
        <begin position="26"/>
        <end position="56"/>
    </location>
</feature>
<evidence type="ECO:0000256" key="1">
    <source>
        <dbReference type="SAM" id="MobiDB-lite"/>
    </source>
</evidence>
<keyword evidence="2" id="KW-0732">Signal</keyword>
<name>A0A365YDE3_9MICC</name>
<feature type="signal peptide" evidence="2">
    <location>
        <begin position="1"/>
        <end position="29"/>
    </location>
</feature>
<evidence type="ECO:0000256" key="2">
    <source>
        <dbReference type="SAM" id="SignalP"/>
    </source>
</evidence>
<dbReference type="Proteomes" id="UP000252167">
    <property type="component" value="Unassembled WGS sequence"/>
</dbReference>